<feature type="region of interest" description="Disordered" evidence="10">
    <location>
        <begin position="1"/>
        <end position="25"/>
    </location>
</feature>
<keyword evidence="5" id="KW-0227">DNA damage</keyword>
<sequence>MVRTKAECGGAYRKGAGRAGWERKRYGGGVHRGAAAHRSPLPAVLAARAPRKVLGSSSTNAGPSPVAKRGEGRRVGGNPVCVRPVPAWQRGIGEFLQLPQKENRAPGGEAAGSSGPGPAAKKARPLPPDPAEDCESSEEE</sequence>
<dbReference type="InterPro" id="IPR031444">
    <property type="entry name" value="PCNA-AF_dom"/>
</dbReference>
<dbReference type="GO" id="GO:0051726">
    <property type="term" value="P:regulation of cell cycle"/>
    <property type="evidence" value="ECO:0007669"/>
    <property type="project" value="InterPro"/>
</dbReference>
<comment type="subcellular location">
    <subcellularLocation>
        <location evidence="2">Cytoplasm</location>
        <location evidence="2">Perinuclear region</location>
    </subcellularLocation>
    <subcellularLocation>
        <location evidence="1">Nucleus</location>
    </subcellularLocation>
</comment>
<evidence type="ECO:0000313" key="12">
    <source>
        <dbReference type="Ensembl" id="ENSANIP00000001374.1"/>
    </source>
</evidence>
<dbReference type="Ensembl" id="ENSANIT00000001407.1">
    <property type="protein sequence ID" value="ENSANIP00000001374.1"/>
    <property type="gene ID" value="ENSANIG00000001012.1"/>
</dbReference>
<feature type="compositionally biased region" description="Low complexity" evidence="10">
    <location>
        <begin position="105"/>
        <end position="120"/>
    </location>
</feature>
<evidence type="ECO:0000256" key="6">
    <source>
        <dbReference type="ARBA" id="ARBA00023204"/>
    </source>
</evidence>
<dbReference type="GO" id="GO:0005634">
    <property type="term" value="C:nucleus"/>
    <property type="evidence" value="ECO:0007669"/>
    <property type="project" value="UniProtKB-SubCell"/>
</dbReference>
<keyword evidence="7" id="KW-0539">Nucleus</keyword>
<accession>A0A8B9M7M2</accession>
<evidence type="ECO:0000256" key="4">
    <source>
        <dbReference type="ARBA" id="ARBA00022490"/>
    </source>
</evidence>
<feature type="compositionally biased region" description="Acidic residues" evidence="10">
    <location>
        <begin position="130"/>
        <end position="140"/>
    </location>
</feature>
<evidence type="ECO:0000256" key="10">
    <source>
        <dbReference type="SAM" id="MobiDB-lite"/>
    </source>
</evidence>
<evidence type="ECO:0000256" key="8">
    <source>
        <dbReference type="ARBA" id="ARBA00030014"/>
    </source>
</evidence>
<feature type="domain" description="PCNA-associated factor histone-like" evidence="11">
    <location>
        <begin position="1"/>
        <end position="138"/>
    </location>
</feature>
<dbReference type="PANTHER" id="PTHR15679">
    <property type="entry name" value="PCNA-ASSOCIATED FACTOR"/>
    <property type="match status" value="1"/>
</dbReference>
<evidence type="ECO:0000256" key="2">
    <source>
        <dbReference type="ARBA" id="ARBA00004556"/>
    </source>
</evidence>
<evidence type="ECO:0000256" key="3">
    <source>
        <dbReference type="ARBA" id="ARBA00013777"/>
    </source>
</evidence>
<feature type="region of interest" description="Disordered" evidence="10">
    <location>
        <begin position="49"/>
        <end position="81"/>
    </location>
</feature>
<evidence type="ECO:0000313" key="13">
    <source>
        <dbReference type="Proteomes" id="UP000694541"/>
    </source>
</evidence>
<evidence type="ECO:0000259" key="11">
    <source>
        <dbReference type="Pfam" id="PF15715"/>
    </source>
</evidence>
<feature type="region of interest" description="Disordered" evidence="10">
    <location>
        <begin position="93"/>
        <end position="140"/>
    </location>
</feature>
<proteinExistence type="predicted"/>
<dbReference type="Proteomes" id="UP000694541">
    <property type="component" value="Unplaced"/>
</dbReference>
<evidence type="ECO:0000256" key="9">
    <source>
        <dbReference type="ARBA" id="ARBA00031186"/>
    </source>
</evidence>
<protein>
    <recommendedName>
        <fullName evidence="3">PCNA-associated factor</fullName>
    </recommendedName>
    <alternativeName>
        <fullName evidence="8">PCNA-associated factor of 15 kDa</fullName>
    </alternativeName>
    <alternativeName>
        <fullName evidence="9">PCNA-clamp-associated factor</fullName>
    </alternativeName>
</protein>
<dbReference type="AlphaFoldDB" id="A0A8B9M7M2"/>
<reference evidence="12" key="1">
    <citation type="submission" date="2025-08" db="UniProtKB">
        <authorList>
            <consortium name="Ensembl"/>
        </authorList>
    </citation>
    <scope>IDENTIFICATION</scope>
</reference>
<dbReference type="Pfam" id="PF15715">
    <property type="entry name" value="PAF"/>
    <property type="match status" value="1"/>
</dbReference>
<name>A0A8B9M7M2_9AVES</name>
<evidence type="ECO:0000256" key="1">
    <source>
        <dbReference type="ARBA" id="ARBA00004123"/>
    </source>
</evidence>
<organism evidence="12 13">
    <name type="scientific">Accipiter nisus</name>
    <name type="common">Eurasian sparrowhawk</name>
    <dbReference type="NCBI Taxonomy" id="211598"/>
    <lineage>
        <taxon>Eukaryota</taxon>
        <taxon>Metazoa</taxon>
        <taxon>Chordata</taxon>
        <taxon>Craniata</taxon>
        <taxon>Vertebrata</taxon>
        <taxon>Euteleostomi</taxon>
        <taxon>Archelosauria</taxon>
        <taxon>Archosauria</taxon>
        <taxon>Dinosauria</taxon>
        <taxon>Saurischia</taxon>
        <taxon>Theropoda</taxon>
        <taxon>Coelurosauria</taxon>
        <taxon>Aves</taxon>
        <taxon>Neognathae</taxon>
        <taxon>Neoaves</taxon>
        <taxon>Telluraves</taxon>
        <taxon>Accipitrimorphae</taxon>
        <taxon>Accipitriformes</taxon>
        <taxon>Accipitridae</taxon>
        <taxon>Accipitrinae</taxon>
        <taxon>Accipiter</taxon>
    </lineage>
</organism>
<dbReference type="InterPro" id="IPR040444">
    <property type="entry name" value="PCNA-AF"/>
</dbReference>
<keyword evidence="4" id="KW-0963">Cytoplasm</keyword>
<dbReference type="PANTHER" id="PTHR15679:SF8">
    <property type="entry name" value="PCNA-ASSOCIATED FACTOR"/>
    <property type="match status" value="1"/>
</dbReference>
<dbReference type="GO" id="GO:0006281">
    <property type="term" value="P:DNA repair"/>
    <property type="evidence" value="ECO:0007669"/>
    <property type="project" value="UniProtKB-KW"/>
</dbReference>
<evidence type="ECO:0000256" key="5">
    <source>
        <dbReference type="ARBA" id="ARBA00022763"/>
    </source>
</evidence>
<dbReference type="GO" id="GO:0048471">
    <property type="term" value="C:perinuclear region of cytoplasm"/>
    <property type="evidence" value="ECO:0007669"/>
    <property type="project" value="UniProtKB-SubCell"/>
</dbReference>
<keyword evidence="6" id="KW-0234">DNA repair</keyword>
<dbReference type="GO" id="GO:0003682">
    <property type="term" value="F:chromatin binding"/>
    <property type="evidence" value="ECO:0007669"/>
    <property type="project" value="TreeGrafter"/>
</dbReference>
<dbReference type="GO" id="GO:0019985">
    <property type="term" value="P:translesion synthesis"/>
    <property type="evidence" value="ECO:0007669"/>
    <property type="project" value="TreeGrafter"/>
</dbReference>
<keyword evidence="13" id="KW-1185">Reference proteome</keyword>
<reference evidence="12" key="2">
    <citation type="submission" date="2025-09" db="UniProtKB">
        <authorList>
            <consortium name="Ensembl"/>
        </authorList>
    </citation>
    <scope>IDENTIFICATION</scope>
</reference>
<evidence type="ECO:0000256" key="7">
    <source>
        <dbReference type="ARBA" id="ARBA00023242"/>
    </source>
</evidence>